<organism evidence="6 7">
    <name type="scientific">Pterulicium gracile</name>
    <dbReference type="NCBI Taxonomy" id="1884261"/>
    <lineage>
        <taxon>Eukaryota</taxon>
        <taxon>Fungi</taxon>
        <taxon>Dikarya</taxon>
        <taxon>Basidiomycota</taxon>
        <taxon>Agaricomycotina</taxon>
        <taxon>Agaricomycetes</taxon>
        <taxon>Agaricomycetidae</taxon>
        <taxon>Agaricales</taxon>
        <taxon>Pleurotineae</taxon>
        <taxon>Pterulaceae</taxon>
        <taxon>Pterulicium</taxon>
    </lineage>
</organism>
<dbReference type="HAMAP" id="MF_00291_B">
    <property type="entry name" value="Ribosomal_uS2_B"/>
    <property type="match status" value="1"/>
</dbReference>
<dbReference type="PANTHER" id="PTHR12534">
    <property type="entry name" value="30S RIBOSOMAL PROTEIN S2 PROKARYOTIC AND ORGANELLAR"/>
    <property type="match status" value="1"/>
</dbReference>
<comment type="similarity">
    <text evidence="1 4">Belongs to the universal ribosomal protein uS2 family.</text>
</comment>
<dbReference type="GO" id="GO:0003735">
    <property type="term" value="F:structural constituent of ribosome"/>
    <property type="evidence" value="ECO:0007669"/>
    <property type="project" value="InterPro"/>
</dbReference>
<feature type="region of interest" description="Disordered" evidence="5">
    <location>
        <begin position="347"/>
        <end position="369"/>
    </location>
</feature>
<gene>
    <name evidence="6" type="ORF">BDV98DRAFT_599799</name>
</gene>
<dbReference type="Gene3D" id="3.40.50.10490">
    <property type="entry name" value="Glucose-6-phosphate isomerase like protein, domain 1"/>
    <property type="match status" value="1"/>
</dbReference>
<keyword evidence="7" id="KW-1185">Reference proteome</keyword>
<dbReference type="OrthoDB" id="2320368at2759"/>
<evidence type="ECO:0000313" key="6">
    <source>
        <dbReference type="EMBL" id="TFL07503.1"/>
    </source>
</evidence>
<dbReference type="Pfam" id="PF00318">
    <property type="entry name" value="Ribosomal_S2"/>
    <property type="match status" value="2"/>
</dbReference>
<reference evidence="6 7" key="1">
    <citation type="journal article" date="2019" name="Nat. Ecol. Evol.">
        <title>Megaphylogeny resolves global patterns of mushroom evolution.</title>
        <authorList>
            <person name="Varga T."/>
            <person name="Krizsan K."/>
            <person name="Foldi C."/>
            <person name="Dima B."/>
            <person name="Sanchez-Garcia M."/>
            <person name="Sanchez-Ramirez S."/>
            <person name="Szollosi G.J."/>
            <person name="Szarkandi J.G."/>
            <person name="Papp V."/>
            <person name="Albert L."/>
            <person name="Andreopoulos W."/>
            <person name="Angelini C."/>
            <person name="Antonin V."/>
            <person name="Barry K.W."/>
            <person name="Bougher N.L."/>
            <person name="Buchanan P."/>
            <person name="Buyck B."/>
            <person name="Bense V."/>
            <person name="Catcheside P."/>
            <person name="Chovatia M."/>
            <person name="Cooper J."/>
            <person name="Damon W."/>
            <person name="Desjardin D."/>
            <person name="Finy P."/>
            <person name="Geml J."/>
            <person name="Haridas S."/>
            <person name="Hughes K."/>
            <person name="Justo A."/>
            <person name="Karasinski D."/>
            <person name="Kautmanova I."/>
            <person name="Kiss B."/>
            <person name="Kocsube S."/>
            <person name="Kotiranta H."/>
            <person name="LaButti K.M."/>
            <person name="Lechner B.E."/>
            <person name="Liimatainen K."/>
            <person name="Lipzen A."/>
            <person name="Lukacs Z."/>
            <person name="Mihaltcheva S."/>
            <person name="Morgado L.N."/>
            <person name="Niskanen T."/>
            <person name="Noordeloos M.E."/>
            <person name="Ohm R.A."/>
            <person name="Ortiz-Santana B."/>
            <person name="Ovrebo C."/>
            <person name="Racz N."/>
            <person name="Riley R."/>
            <person name="Savchenko A."/>
            <person name="Shiryaev A."/>
            <person name="Soop K."/>
            <person name="Spirin V."/>
            <person name="Szebenyi C."/>
            <person name="Tomsovsky M."/>
            <person name="Tulloss R.E."/>
            <person name="Uehling J."/>
            <person name="Grigoriev I.V."/>
            <person name="Vagvolgyi C."/>
            <person name="Papp T."/>
            <person name="Martin F.M."/>
            <person name="Miettinen O."/>
            <person name="Hibbett D.S."/>
            <person name="Nagy L.G."/>
        </authorList>
    </citation>
    <scope>NUCLEOTIDE SEQUENCE [LARGE SCALE GENOMIC DNA]</scope>
    <source>
        <strain evidence="6 7">CBS 309.79</strain>
    </source>
</reference>
<evidence type="ECO:0000256" key="2">
    <source>
        <dbReference type="ARBA" id="ARBA00022980"/>
    </source>
</evidence>
<dbReference type="PROSITE" id="PS00963">
    <property type="entry name" value="RIBOSOMAL_S2_2"/>
    <property type="match status" value="1"/>
</dbReference>
<dbReference type="Proteomes" id="UP000305067">
    <property type="component" value="Unassembled WGS sequence"/>
</dbReference>
<dbReference type="CDD" id="cd01425">
    <property type="entry name" value="RPS2"/>
    <property type="match status" value="1"/>
</dbReference>
<dbReference type="InterPro" id="IPR023591">
    <property type="entry name" value="Ribosomal_uS2_flav_dom_sf"/>
</dbReference>
<dbReference type="PRINTS" id="PR00395">
    <property type="entry name" value="RIBOSOMALS2"/>
</dbReference>
<dbReference type="InterPro" id="IPR001865">
    <property type="entry name" value="Ribosomal_uS2"/>
</dbReference>
<evidence type="ECO:0000313" key="7">
    <source>
        <dbReference type="Proteomes" id="UP000305067"/>
    </source>
</evidence>
<proteinExistence type="inferred from homology"/>
<dbReference type="AlphaFoldDB" id="A0A5C3QZP8"/>
<dbReference type="InterPro" id="IPR018130">
    <property type="entry name" value="Ribosomal_uS2_CS"/>
</dbReference>
<dbReference type="NCBIfam" id="TIGR01011">
    <property type="entry name" value="rpsB_bact"/>
    <property type="match status" value="1"/>
</dbReference>
<evidence type="ECO:0000256" key="5">
    <source>
        <dbReference type="SAM" id="MobiDB-lite"/>
    </source>
</evidence>
<keyword evidence="2 4" id="KW-0689">Ribosomal protein</keyword>
<keyword evidence="3 4" id="KW-0687">Ribonucleoprotein</keyword>
<name>A0A5C3QZP8_9AGAR</name>
<sequence>MLRSQLQALLRPRTLRRIPNSAFSRSVSNTPTEADEALSALAYLNSQLATPTPVQHFGTFGPSVNDAEIVEEDAEEEALSFSQLLEQAETAGPAGTPISEMQRERAARRLLMEQMSAYGSTQTRNNTFQPHHPLHKPLPPSQATVSALIAAGAHLGHSRSLLNPNFMPYVYGNRAGISIIDLDQTLPLLRRAANVTRAITQRGGSVLFLGTRPDLRPVVEKSASRLGETQGFYVGERWLPGTLTNRMQSFGPDIVRNFDIVPDLVVLLNPLANMNAIRECAISHVPTIGIVDTNADPRIVMYPIPANDESTRTAELIAGVLSLAGQEGKVRRAQELAAKEKQRLLQEEKMKRYGSSEGNRKPNNYYDYE</sequence>
<dbReference type="PANTHER" id="PTHR12534:SF0">
    <property type="entry name" value="SMALL RIBOSOMAL SUBUNIT PROTEIN US2M"/>
    <property type="match status" value="1"/>
</dbReference>
<dbReference type="GO" id="GO:0005763">
    <property type="term" value="C:mitochondrial small ribosomal subunit"/>
    <property type="evidence" value="ECO:0007669"/>
    <property type="project" value="TreeGrafter"/>
</dbReference>
<evidence type="ECO:0000256" key="1">
    <source>
        <dbReference type="ARBA" id="ARBA00006242"/>
    </source>
</evidence>
<evidence type="ECO:0000256" key="3">
    <source>
        <dbReference type="ARBA" id="ARBA00023274"/>
    </source>
</evidence>
<dbReference type="PROSITE" id="PS00962">
    <property type="entry name" value="RIBOSOMAL_S2_1"/>
    <property type="match status" value="1"/>
</dbReference>
<dbReference type="EMBL" id="ML178814">
    <property type="protein sequence ID" value="TFL07503.1"/>
    <property type="molecule type" value="Genomic_DNA"/>
</dbReference>
<dbReference type="STRING" id="1884261.A0A5C3QZP8"/>
<dbReference type="InterPro" id="IPR005706">
    <property type="entry name" value="Ribosomal_uS2_bac/mit/plastid"/>
</dbReference>
<dbReference type="SUPFAM" id="SSF52313">
    <property type="entry name" value="Ribosomal protein S2"/>
    <property type="match status" value="1"/>
</dbReference>
<accession>A0A5C3QZP8</accession>
<evidence type="ECO:0000256" key="4">
    <source>
        <dbReference type="RuleBase" id="RU003631"/>
    </source>
</evidence>
<protein>
    <submittedName>
        <fullName evidence="6">Ribosomal protein S2, flavodoxin-like domain-containing protein</fullName>
    </submittedName>
</protein>
<dbReference type="GO" id="GO:0006412">
    <property type="term" value="P:translation"/>
    <property type="evidence" value="ECO:0007669"/>
    <property type="project" value="InterPro"/>
</dbReference>